<keyword evidence="6 7" id="KW-0472">Membrane</keyword>
<name>A0ABV6PYR0_9BURK</name>
<keyword evidence="4 7" id="KW-0812">Transmembrane</keyword>
<evidence type="ECO:0000256" key="6">
    <source>
        <dbReference type="ARBA" id="ARBA00023136"/>
    </source>
</evidence>
<proteinExistence type="inferred from homology"/>
<keyword evidence="5 7" id="KW-1133">Transmembrane helix</keyword>
<keyword evidence="3" id="KW-1003">Cell membrane</keyword>
<evidence type="ECO:0000313" key="8">
    <source>
        <dbReference type="EMBL" id="MFC0594173.1"/>
    </source>
</evidence>
<dbReference type="Proteomes" id="UP001589834">
    <property type="component" value="Unassembled WGS sequence"/>
</dbReference>
<evidence type="ECO:0000313" key="9">
    <source>
        <dbReference type="Proteomes" id="UP001589834"/>
    </source>
</evidence>
<protein>
    <submittedName>
        <fullName evidence="8">DoxX family protein</fullName>
    </submittedName>
</protein>
<evidence type="ECO:0000256" key="3">
    <source>
        <dbReference type="ARBA" id="ARBA00022475"/>
    </source>
</evidence>
<evidence type="ECO:0000256" key="5">
    <source>
        <dbReference type="ARBA" id="ARBA00022989"/>
    </source>
</evidence>
<dbReference type="InterPro" id="IPR051907">
    <property type="entry name" value="DoxX-like_oxidoreductase"/>
</dbReference>
<dbReference type="PANTHER" id="PTHR33452:SF1">
    <property type="entry name" value="INNER MEMBRANE PROTEIN YPHA-RELATED"/>
    <property type="match status" value="1"/>
</dbReference>
<accession>A0ABV6PYR0</accession>
<dbReference type="RefSeq" id="WP_377484737.1">
    <property type="nucleotide sequence ID" value="NZ_JBHLTN010000038.1"/>
</dbReference>
<dbReference type="PANTHER" id="PTHR33452">
    <property type="entry name" value="OXIDOREDUCTASE CATD-RELATED"/>
    <property type="match status" value="1"/>
</dbReference>
<evidence type="ECO:0000256" key="1">
    <source>
        <dbReference type="ARBA" id="ARBA00004651"/>
    </source>
</evidence>
<reference evidence="8 9" key="1">
    <citation type="submission" date="2024-09" db="EMBL/GenBank/DDBJ databases">
        <authorList>
            <person name="Sun Q."/>
            <person name="Mori K."/>
        </authorList>
    </citation>
    <scope>NUCLEOTIDE SEQUENCE [LARGE SCALE GENOMIC DNA]</scope>
    <source>
        <strain evidence="8 9">NCAIM B.02336</strain>
    </source>
</reference>
<evidence type="ECO:0000256" key="4">
    <source>
        <dbReference type="ARBA" id="ARBA00022692"/>
    </source>
</evidence>
<comment type="caution">
    <text evidence="8">The sequence shown here is derived from an EMBL/GenBank/DDBJ whole genome shotgun (WGS) entry which is preliminary data.</text>
</comment>
<sequence>MNALQNPLALLIAVLFIPAGIGKITGFAGTVGYIASKGVPLPEVAAVIAIGVEVGAAAALLIGFKARWAALALALFTLAAAVIFHNYWALPEAQQMVQQLMFTKNLGIVGGLLAFAAFGAGAIGLDARRGAVPARAATAA</sequence>
<dbReference type="Pfam" id="PF07681">
    <property type="entry name" value="DoxX"/>
    <property type="match status" value="1"/>
</dbReference>
<comment type="subcellular location">
    <subcellularLocation>
        <location evidence="1">Cell membrane</location>
        <topology evidence="1">Multi-pass membrane protein</topology>
    </subcellularLocation>
</comment>
<gene>
    <name evidence="8" type="ORF">ACFFGG_16615</name>
</gene>
<feature type="transmembrane region" description="Helical" evidence="7">
    <location>
        <begin position="44"/>
        <end position="62"/>
    </location>
</feature>
<feature type="transmembrane region" description="Helical" evidence="7">
    <location>
        <begin position="108"/>
        <end position="125"/>
    </location>
</feature>
<evidence type="ECO:0000256" key="2">
    <source>
        <dbReference type="ARBA" id="ARBA00006679"/>
    </source>
</evidence>
<dbReference type="InterPro" id="IPR032808">
    <property type="entry name" value="DoxX"/>
</dbReference>
<keyword evidence="9" id="KW-1185">Reference proteome</keyword>
<evidence type="ECO:0000256" key="7">
    <source>
        <dbReference type="SAM" id="Phobius"/>
    </source>
</evidence>
<dbReference type="EMBL" id="JBHLTN010000038">
    <property type="protein sequence ID" value="MFC0594173.1"/>
    <property type="molecule type" value="Genomic_DNA"/>
</dbReference>
<organism evidence="8 9">
    <name type="scientific">Ottowia pentelensis</name>
    <dbReference type="NCBI Taxonomy" id="511108"/>
    <lineage>
        <taxon>Bacteria</taxon>
        <taxon>Pseudomonadati</taxon>
        <taxon>Pseudomonadota</taxon>
        <taxon>Betaproteobacteria</taxon>
        <taxon>Burkholderiales</taxon>
        <taxon>Comamonadaceae</taxon>
        <taxon>Ottowia</taxon>
    </lineage>
</organism>
<comment type="similarity">
    <text evidence="2">Belongs to the DoxX family.</text>
</comment>
<feature type="transmembrane region" description="Helical" evidence="7">
    <location>
        <begin position="69"/>
        <end position="88"/>
    </location>
</feature>